<dbReference type="RefSeq" id="WP_284300013.1">
    <property type="nucleotide sequence ID" value="NZ_BSVA01000001.1"/>
</dbReference>
<evidence type="ECO:0000313" key="4">
    <source>
        <dbReference type="Proteomes" id="UP001157069"/>
    </source>
</evidence>
<evidence type="ECO:0000256" key="1">
    <source>
        <dbReference type="SAM" id="Phobius"/>
    </source>
</evidence>
<accession>A0ABQ6JTT9</accession>
<organism evidence="3 4">
    <name type="scientific">Homoserinibacter gongjuensis</name>
    <dbReference type="NCBI Taxonomy" id="1162968"/>
    <lineage>
        <taxon>Bacteria</taxon>
        <taxon>Bacillati</taxon>
        <taxon>Actinomycetota</taxon>
        <taxon>Actinomycetes</taxon>
        <taxon>Micrococcales</taxon>
        <taxon>Microbacteriaceae</taxon>
        <taxon>Homoserinibacter</taxon>
    </lineage>
</organism>
<dbReference type="EMBL" id="BSVA01000001">
    <property type="protein sequence ID" value="GMA91583.1"/>
    <property type="molecule type" value="Genomic_DNA"/>
</dbReference>
<dbReference type="InterPro" id="IPR003675">
    <property type="entry name" value="Rce1/LyrA-like_dom"/>
</dbReference>
<keyword evidence="1" id="KW-0812">Transmembrane</keyword>
<evidence type="ECO:0000313" key="3">
    <source>
        <dbReference type="EMBL" id="GMA91583.1"/>
    </source>
</evidence>
<evidence type="ECO:0000259" key="2">
    <source>
        <dbReference type="Pfam" id="PF02517"/>
    </source>
</evidence>
<protein>
    <recommendedName>
        <fullName evidence="2">CAAX prenyl protease 2/Lysostaphin resistance protein A-like domain-containing protein</fullName>
    </recommendedName>
</protein>
<proteinExistence type="predicted"/>
<dbReference type="Pfam" id="PF02517">
    <property type="entry name" value="Rce1-like"/>
    <property type="match status" value="1"/>
</dbReference>
<feature type="transmembrane region" description="Helical" evidence="1">
    <location>
        <begin position="47"/>
        <end position="70"/>
    </location>
</feature>
<feature type="transmembrane region" description="Helical" evidence="1">
    <location>
        <begin position="99"/>
        <end position="118"/>
    </location>
</feature>
<comment type="caution">
    <text evidence="3">The sequence shown here is derived from an EMBL/GenBank/DDBJ whole genome shotgun (WGS) entry which is preliminary data.</text>
</comment>
<keyword evidence="1" id="KW-1133">Transmembrane helix</keyword>
<sequence length="249" mass="27030">MNLQLLALLLVVVALLVWRAVTRERREYAQFKRMRATSSRQKVMRRWLVESALVFSGLTAAVLLAAWAYVPTALRDAQAWAPIAASRDFFFDTSLGRGLAIGLGLGAVLALVVPVLLLRKAHPDDVPKLGDIGALLPRTRGELPYGAGLAVSAGVFEELMFRLALPALLFGIWADGPLAFVLATVLFGLLHLYQKWTGVLTAALLGAVFAYLYLVSGTILLPIALHLLVDLRALVLLPLVLGKVWGTRS</sequence>
<dbReference type="Proteomes" id="UP001157069">
    <property type="component" value="Unassembled WGS sequence"/>
</dbReference>
<name>A0ABQ6JTT9_9MICO</name>
<feature type="transmembrane region" description="Helical" evidence="1">
    <location>
        <begin position="167"/>
        <end position="189"/>
    </location>
</feature>
<gene>
    <name evidence="3" type="ORF">GCM10025869_21120</name>
</gene>
<keyword evidence="1" id="KW-0472">Membrane</keyword>
<keyword evidence="4" id="KW-1185">Reference proteome</keyword>
<reference evidence="4" key="1">
    <citation type="journal article" date="2019" name="Int. J. Syst. Evol. Microbiol.">
        <title>The Global Catalogue of Microorganisms (GCM) 10K type strain sequencing project: providing services to taxonomists for standard genome sequencing and annotation.</title>
        <authorList>
            <consortium name="The Broad Institute Genomics Platform"/>
            <consortium name="The Broad Institute Genome Sequencing Center for Infectious Disease"/>
            <person name="Wu L."/>
            <person name="Ma J."/>
        </authorList>
    </citation>
    <scope>NUCLEOTIDE SEQUENCE [LARGE SCALE GENOMIC DNA]</scope>
    <source>
        <strain evidence="4">NBRC 108755</strain>
    </source>
</reference>
<feature type="domain" description="CAAX prenyl protease 2/Lysostaphin resistance protein A-like" evidence="2">
    <location>
        <begin position="144"/>
        <end position="231"/>
    </location>
</feature>